<evidence type="ECO:0000256" key="1">
    <source>
        <dbReference type="SAM" id="Phobius"/>
    </source>
</evidence>
<reference evidence="2 3" key="1">
    <citation type="journal article" date="2021" name="Elife">
        <title>Chloroplast acquisition without the gene transfer in kleptoplastic sea slugs, Plakobranchus ocellatus.</title>
        <authorList>
            <person name="Maeda T."/>
            <person name="Takahashi S."/>
            <person name="Yoshida T."/>
            <person name="Shimamura S."/>
            <person name="Takaki Y."/>
            <person name="Nagai Y."/>
            <person name="Toyoda A."/>
            <person name="Suzuki Y."/>
            <person name="Arimoto A."/>
            <person name="Ishii H."/>
            <person name="Satoh N."/>
            <person name="Nishiyama T."/>
            <person name="Hasebe M."/>
            <person name="Maruyama T."/>
            <person name="Minagawa J."/>
            <person name="Obokata J."/>
            <person name="Shigenobu S."/>
        </authorList>
    </citation>
    <scope>NUCLEOTIDE SEQUENCE [LARGE SCALE GENOMIC DNA]</scope>
</reference>
<dbReference type="EMBL" id="BLXT01000744">
    <property type="protein sequence ID" value="GFN79783.1"/>
    <property type="molecule type" value="Genomic_DNA"/>
</dbReference>
<keyword evidence="1" id="KW-1133">Transmembrane helix</keyword>
<gene>
    <name evidence="2" type="ORF">PoB_000628900</name>
</gene>
<feature type="transmembrane region" description="Helical" evidence="1">
    <location>
        <begin position="133"/>
        <end position="154"/>
    </location>
</feature>
<organism evidence="2 3">
    <name type="scientific">Plakobranchus ocellatus</name>
    <dbReference type="NCBI Taxonomy" id="259542"/>
    <lineage>
        <taxon>Eukaryota</taxon>
        <taxon>Metazoa</taxon>
        <taxon>Spiralia</taxon>
        <taxon>Lophotrochozoa</taxon>
        <taxon>Mollusca</taxon>
        <taxon>Gastropoda</taxon>
        <taxon>Heterobranchia</taxon>
        <taxon>Euthyneura</taxon>
        <taxon>Panpulmonata</taxon>
        <taxon>Sacoglossa</taxon>
        <taxon>Placobranchoidea</taxon>
        <taxon>Plakobranchidae</taxon>
        <taxon>Plakobranchus</taxon>
    </lineage>
</organism>
<evidence type="ECO:0000313" key="3">
    <source>
        <dbReference type="Proteomes" id="UP000735302"/>
    </source>
</evidence>
<accession>A0AAV3YA00</accession>
<protein>
    <submittedName>
        <fullName evidence="2">Sn1-specific diacylglycerol lipase beta</fullName>
    </submittedName>
</protein>
<evidence type="ECO:0000313" key="2">
    <source>
        <dbReference type="EMBL" id="GFN79783.1"/>
    </source>
</evidence>
<keyword evidence="3" id="KW-1185">Reference proteome</keyword>
<comment type="caution">
    <text evidence="2">The sequence shown here is derived from an EMBL/GenBank/DDBJ whole genome shotgun (WGS) entry which is preliminary data.</text>
</comment>
<feature type="transmembrane region" description="Helical" evidence="1">
    <location>
        <begin position="57"/>
        <end position="79"/>
    </location>
</feature>
<feature type="transmembrane region" description="Helical" evidence="1">
    <location>
        <begin position="99"/>
        <end position="121"/>
    </location>
</feature>
<feature type="transmembrane region" description="Helical" evidence="1">
    <location>
        <begin position="12"/>
        <end position="37"/>
    </location>
</feature>
<dbReference type="Proteomes" id="UP000735302">
    <property type="component" value="Unassembled WGS sequence"/>
</dbReference>
<name>A0AAV3YA00_9GAST</name>
<proteinExistence type="predicted"/>
<keyword evidence="1" id="KW-0472">Membrane</keyword>
<keyword evidence="1" id="KW-0812">Transmembrane</keyword>
<sequence>MTKLALIKERFGVVCYDLVPSSVAELFLQTVWLTVLVSSYIVHKDKLLCEGGHLLKYFYLCTSAAVSTGIILTLVVLYIRMQQDTVSDCWQRRSILLCLYIKLLLLLCEAPWACLATYWIFGHQLPCDLAAVWTAKWAAICMWILILCSILDTWRALNSVPSTKLKNLQHGMPRQLSPPL</sequence>
<dbReference type="AlphaFoldDB" id="A0AAV3YA00"/>